<organism evidence="5 6">
    <name type="scientific">Entomortierella chlamydospora</name>
    <dbReference type="NCBI Taxonomy" id="101097"/>
    <lineage>
        <taxon>Eukaryota</taxon>
        <taxon>Fungi</taxon>
        <taxon>Fungi incertae sedis</taxon>
        <taxon>Mucoromycota</taxon>
        <taxon>Mortierellomycotina</taxon>
        <taxon>Mortierellomycetes</taxon>
        <taxon>Mortierellales</taxon>
        <taxon>Mortierellaceae</taxon>
        <taxon>Entomortierella</taxon>
    </lineage>
</organism>
<dbReference type="GO" id="GO:0005576">
    <property type="term" value="C:extracellular region"/>
    <property type="evidence" value="ECO:0007669"/>
    <property type="project" value="UniProtKB-SubCell"/>
</dbReference>
<reference evidence="5" key="1">
    <citation type="journal article" date="2020" name="Fungal Divers.">
        <title>Resolving the Mortierellaceae phylogeny through synthesis of multi-gene phylogenetics and phylogenomics.</title>
        <authorList>
            <person name="Vandepol N."/>
            <person name="Liber J."/>
            <person name="Desiro A."/>
            <person name="Na H."/>
            <person name="Kennedy M."/>
            <person name="Barry K."/>
            <person name="Grigoriev I.V."/>
            <person name="Miller A.N."/>
            <person name="O'Donnell K."/>
            <person name="Stajich J.E."/>
            <person name="Bonito G."/>
        </authorList>
    </citation>
    <scope>NUCLEOTIDE SEQUENCE</scope>
    <source>
        <strain evidence="5">NRRL 2769</strain>
    </source>
</reference>
<evidence type="ECO:0000313" key="5">
    <source>
        <dbReference type="EMBL" id="KAG0008828.1"/>
    </source>
</evidence>
<dbReference type="InterPro" id="IPR027417">
    <property type="entry name" value="P-loop_NTPase"/>
</dbReference>
<evidence type="ECO:0000256" key="2">
    <source>
        <dbReference type="ARBA" id="ARBA00004613"/>
    </source>
</evidence>
<evidence type="ECO:0000259" key="4">
    <source>
        <dbReference type="Pfam" id="PF20147"/>
    </source>
</evidence>
<comment type="subcellular location">
    <subcellularLocation>
        <location evidence="1">Host cell</location>
    </subcellularLocation>
    <subcellularLocation>
        <location evidence="2">Secreted</location>
    </subcellularLocation>
</comment>
<dbReference type="Pfam" id="PF20147">
    <property type="entry name" value="Crinkler"/>
    <property type="match status" value="1"/>
</dbReference>
<proteinExistence type="predicted"/>
<evidence type="ECO:0000256" key="3">
    <source>
        <dbReference type="ARBA" id="ARBA00022525"/>
    </source>
</evidence>
<sequence length="1567" mass="178632">MATALNLRFAIIGESETTKPYMRDVDGNMDTEELKKAIYESEKGLFEGVKSPSSLVLYRVSLRSSEYTSDREFSEDDAKPLMVIDGTISDYFQDGAEKNHIHIIVKRPEAGLSDTRSGLLESICNKLSISKCDTLDQLNYTLELHYQQPTVLIFDEFDYYLFRPNATGIDGGLQFLKEFAKAVNDKSYSMIRSIVCSGSFALSQLTKKLSSTVQGPMESDSQTSIYANVPSPWNSSSIIYASDFTFENHRHFFHGIASELGISIDELVIKDVFSRTEGYAGFEGLLAARCAEWTLTAKNRILRYGSYLPLITNFTRMGSLGKVEAVTHISSRLNSISNRDPVIAASKKLLGKFLQSGALDYRQIETEEKDALLHLQGLGIIKQGNQESNDYIFTTNVLFDLLSETYYPIGDRGGVKGFGNIDGSDDLIDKITRSFRYIRRTIFDELAVNAHSVAEAMVQGELYALLRVTIPYPNYRVYRETRTITSSEKKCDLWITNGFEYGIECKVNKASMAEIQLCASQAIDYGQDRENIKAIFLLNFSPLESQAINRRLPCPLPVGEYQLFTLQRRAVKHTLDQFKARKPELDAVEMEELRFERSPRGQFIYQHMLDDKSAPIEFSRRNFILKEGTEDEMIAYVTQVFNTHTTAESPVKRRRSLENWKRYTAADGNSVDLPPYILDLLKNSEKMPDPRTSFQSLLNVKADDQITSMDLGQKPKFFGGGFQGHEFIVTEQMMEIWEELERDSQSYIKKYLSGPMGIGKSYISWFLAAMAYACGWLVLYIADANDLNNRTTEADVSELICQLFLSINKDILTASELNGMVVHESTANLCVSSASRILTKLLQSGNQKTLFVVDEHGALFPEGDSAPKRFPVLGPLKSFSSWNNSDNARVVFIGTAKLKEPSSEMRRNTSFSIKDEIVRITNRVPRELINVAKKIGKAPLTLQHVEERLKEFQTGRKDFLYETVVAHYNSLPDTSKEKDFQVSISNFQVHDVEKAKIELAFSKTPGTKNQIEKYLDGAYGGSHEATMITEQKNNGQVTKTFVVKKDGIPRSDFKILYIHGKNDRGKDGNEKRGPPNHTVKPIKYSKIHILTCLNLYFDALANSERVRQAANLDRVLPCPLRGQEVFVVLKLRLPQPLHIGGYRLFSLQRKTVDRTLNQFITDHPELDAAAVEELRFDLTSHDLEMLAEAYQEPGNLATSAIIPQWCSWDLYRKTIFLELLKNVTNLNPADVEEIVKFTNRVPRELMRLDSFVQENSELPFEKALSKFEVDRKDFFAGVAENYYKRIKEDHYSREKFYHGLAQAFLYGSVKENFKWDFLDLGLLYRFKRDGSTLFRPLCNATQKALLELFKLMPMPENLMRRLKANNLNGDDFEQVFFHALICTSKPIVLMATDLDGKNENPIVLDFDDYQVISRQKHSLGQGKEKFMARGYVRYPRFDFMIGPMFIQVSVSKFREHNNNSKDFRKVFNRPYRDIFGTSHDNKNQIECYLDEMYGGGHKADIIDGKFVVTKKDPDTGHVNNVPGFRIIYICGRDIQLKRHPGLADELKDVAHVSFKDLKDVLFANIFI</sequence>
<accession>A0A9P6MNY8</accession>
<dbReference type="InterPro" id="IPR045379">
    <property type="entry name" value="Crinkler_N"/>
</dbReference>
<evidence type="ECO:0000313" key="6">
    <source>
        <dbReference type="Proteomes" id="UP000703661"/>
    </source>
</evidence>
<dbReference type="EMBL" id="JAAAID010001773">
    <property type="protein sequence ID" value="KAG0008828.1"/>
    <property type="molecule type" value="Genomic_DNA"/>
</dbReference>
<comment type="caution">
    <text evidence="5">The sequence shown here is derived from an EMBL/GenBank/DDBJ whole genome shotgun (WGS) entry which is preliminary data.</text>
</comment>
<feature type="domain" description="Crinkler effector protein N-terminal" evidence="4">
    <location>
        <begin position="5"/>
        <end position="106"/>
    </location>
</feature>
<protein>
    <recommendedName>
        <fullName evidence="4">Crinkler effector protein N-terminal domain-containing protein</fullName>
    </recommendedName>
</protein>
<dbReference type="Proteomes" id="UP000703661">
    <property type="component" value="Unassembled WGS sequence"/>
</dbReference>
<name>A0A9P6MNY8_9FUNG</name>
<keyword evidence="3" id="KW-0964">Secreted</keyword>
<dbReference type="SUPFAM" id="SSF52540">
    <property type="entry name" value="P-loop containing nucleoside triphosphate hydrolases"/>
    <property type="match status" value="2"/>
</dbReference>
<evidence type="ECO:0000256" key="1">
    <source>
        <dbReference type="ARBA" id="ARBA00004340"/>
    </source>
</evidence>
<keyword evidence="6" id="KW-1185">Reference proteome</keyword>
<dbReference type="GO" id="GO:0043657">
    <property type="term" value="C:host cell"/>
    <property type="evidence" value="ECO:0007669"/>
    <property type="project" value="UniProtKB-SubCell"/>
</dbReference>
<gene>
    <name evidence="5" type="ORF">BGZ80_003011</name>
</gene>